<reference evidence="2" key="1">
    <citation type="submission" date="2020-11" db="EMBL/GenBank/DDBJ databases">
        <title>Chlorella ohadii genome sequencing and assembly.</title>
        <authorList>
            <person name="Murik O."/>
            <person name="Treves H."/>
            <person name="Kedem I."/>
            <person name="Shotland Y."/>
            <person name="Kaplan A."/>
        </authorList>
    </citation>
    <scope>NUCLEOTIDE SEQUENCE</scope>
    <source>
        <strain evidence="2">1</strain>
    </source>
</reference>
<evidence type="ECO:0000313" key="3">
    <source>
        <dbReference type="Proteomes" id="UP001205105"/>
    </source>
</evidence>
<feature type="coiled-coil region" evidence="1">
    <location>
        <begin position="164"/>
        <end position="198"/>
    </location>
</feature>
<dbReference type="EMBL" id="JADXDR010000020">
    <property type="protein sequence ID" value="KAI7845163.1"/>
    <property type="molecule type" value="Genomic_DNA"/>
</dbReference>
<sequence length="269" mass="28838">MANPDSGKEEGSSSGSSFSLGSIQADAAKVWDSKVAAANKAWDDQVKAVADSAEAALDAGISKVSQVVRSGVAEVSRETSAVKERAEQFYQTGVAHYEATEAQALELLRRGVRCIAVDYRQESIAAGVVAAAVLLPGPRRFLFRHTLGRFRSEEAMFRSAESRYASLRDRVEAQHGELQKLQERMKAAEGEYARSLSNLKSAASELQSLGSRVHSSSKAANALVRDLRELPSKAALQLRSDAANTAAVASNQSAAVHKFVKRIAKAYGI</sequence>
<organism evidence="2 3">
    <name type="scientific">Chlorella ohadii</name>
    <dbReference type="NCBI Taxonomy" id="2649997"/>
    <lineage>
        <taxon>Eukaryota</taxon>
        <taxon>Viridiplantae</taxon>
        <taxon>Chlorophyta</taxon>
        <taxon>core chlorophytes</taxon>
        <taxon>Trebouxiophyceae</taxon>
        <taxon>Chlorellales</taxon>
        <taxon>Chlorellaceae</taxon>
        <taxon>Chlorella clade</taxon>
        <taxon>Chlorella</taxon>
    </lineage>
</organism>
<dbReference type="AlphaFoldDB" id="A0AAD5H8G2"/>
<dbReference type="PANTHER" id="PTHR34554">
    <property type="entry name" value="RGS1-HXK1-INTERACTING PROTEIN 1"/>
    <property type="match status" value="1"/>
</dbReference>
<proteinExistence type="predicted"/>
<evidence type="ECO:0000256" key="1">
    <source>
        <dbReference type="SAM" id="Coils"/>
    </source>
</evidence>
<protein>
    <submittedName>
        <fullName evidence="2">Uncharacterized protein</fullName>
    </submittedName>
</protein>
<comment type="caution">
    <text evidence="2">The sequence shown here is derived from an EMBL/GenBank/DDBJ whole genome shotgun (WGS) entry which is preliminary data.</text>
</comment>
<accession>A0AAD5H8G2</accession>
<keyword evidence="1" id="KW-0175">Coiled coil</keyword>
<keyword evidence="3" id="KW-1185">Reference proteome</keyword>
<evidence type="ECO:0000313" key="2">
    <source>
        <dbReference type="EMBL" id="KAI7845163.1"/>
    </source>
</evidence>
<dbReference type="PANTHER" id="PTHR34554:SF2">
    <property type="entry name" value="RGS1-HXK1-INTERACTING PROTEIN 1"/>
    <property type="match status" value="1"/>
</dbReference>
<dbReference type="Proteomes" id="UP001205105">
    <property type="component" value="Unassembled WGS sequence"/>
</dbReference>
<dbReference type="InterPro" id="IPR053284">
    <property type="entry name" value="RGS1-HXK1_interactor"/>
</dbReference>
<name>A0AAD5H8G2_9CHLO</name>
<gene>
    <name evidence="2" type="ORF">COHA_001208</name>
</gene>